<dbReference type="Proteomes" id="UP000199476">
    <property type="component" value="Unassembled WGS sequence"/>
</dbReference>
<proteinExistence type="predicted"/>
<dbReference type="PANTHER" id="PTHR36933">
    <property type="entry name" value="SLL0788 PROTEIN"/>
    <property type="match status" value="1"/>
</dbReference>
<dbReference type="PANTHER" id="PTHR36933:SF1">
    <property type="entry name" value="SLL0788 PROTEIN"/>
    <property type="match status" value="1"/>
</dbReference>
<name>A0A1G9TJJ1_9FIRM</name>
<sequence length="418" mass="48732">MRKQMILFLALLLVAGVFTGSVLAHSHGNHHGGGHMSGRLIEDNFRENTIDLQREILRNTERSRALRQEYRDQLLAEASEEELRELEEEILSLQEERERGALGEFRGMMGDFDTSTSADRRGSRGMRGSGGMMRTGGMMGSTGRIGARETRTGPGMMHTTIENEYEFLVHMIPHHEEAVSTARVMRENTDREEMREFADEIIITQTEEIEQMEAWLDERYPDKDHDFDYQPMMRDFGDMEGEELDRAFLEDMIFHHMEAVMTSQQLLSWELAEHKDTAELAANIINAQREEIFMMRNWLSSWYEDEQIIGRGHMGRGWQDRDFTADRELPEEDISQIREIQRSILRNEDEIESLKEEYRQLLRAEASEEELTAMEDEIIELQTELEEEMITLQDEYGFSHRGSGLMPGRSLQESPHSW</sequence>
<protein>
    <submittedName>
        <fullName evidence="5">Uncharacterized conserved protein, DUF305 family</fullName>
    </submittedName>
</protein>
<accession>A0A1G9TJJ1</accession>
<feature type="coiled-coil region" evidence="1">
    <location>
        <begin position="76"/>
        <end position="103"/>
    </location>
</feature>
<evidence type="ECO:0000259" key="4">
    <source>
        <dbReference type="Pfam" id="PF03713"/>
    </source>
</evidence>
<feature type="region of interest" description="Disordered" evidence="2">
    <location>
        <begin position="106"/>
        <end position="156"/>
    </location>
</feature>
<feature type="chain" id="PRO_5011540952" evidence="3">
    <location>
        <begin position="25"/>
        <end position="418"/>
    </location>
</feature>
<keyword evidence="1" id="KW-0175">Coiled coil</keyword>
<feature type="domain" description="DUF305" evidence="4">
    <location>
        <begin position="165"/>
        <end position="267"/>
    </location>
</feature>
<dbReference type="STRING" id="321763.SAMN04488692_1415"/>
<reference evidence="5 6" key="1">
    <citation type="submission" date="2016-10" db="EMBL/GenBank/DDBJ databases">
        <authorList>
            <person name="de Groot N.N."/>
        </authorList>
    </citation>
    <scope>NUCLEOTIDE SEQUENCE [LARGE SCALE GENOMIC DNA]</scope>
    <source>
        <strain evidence="5 6">SLAS-1</strain>
    </source>
</reference>
<dbReference type="OrthoDB" id="8603558at2"/>
<evidence type="ECO:0000256" key="3">
    <source>
        <dbReference type="SAM" id="SignalP"/>
    </source>
</evidence>
<gene>
    <name evidence="5" type="ORF">SAMN04488692_1415</name>
</gene>
<dbReference type="AlphaFoldDB" id="A0A1G9TJJ1"/>
<feature type="coiled-coil region" evidence="1">
    <location>
        <begin position="337"/>
        <end position="391"/>
    </location>
</feature>
<organism evidence="5 6">
    <name type="scientific">Halarsenatibacter silvermanii</name>
    <dbReference type="NCBI Taxonomy" id="321763"/>
    <lineage>
        <taxon>Bacteria</taxon>
        <taxon>Bacillati</taxon>
        <taxon>Bacillota</taxon>
        <taxon>Clostridia</taxon>
        <taxon>Halanaerobiales</taxon>
        <taxon>Halarsenatibacteraceae</taxon>
        <taxon>Halarsenatibacter</taxon>
    </lineage>
</organism>
<evidence type="ECO:0000313" key="5">
    <source>
        <dbReference type="EMBL" id="SDM47969.1"/>
    </source>
</evidence>
<dbReference type="RefSeq" id="WP_089762332.1">
    <property type="nucleotide sequence ID" value="NZ_FNGO01000041.1"/>
</dbReference>
<dbReference type="InterPro" id="IPR012347">
    <property type="entry name" value="Ferritin-like"/>
</dbReference>
<evidence type="ECO:0000256" key="2">
    <source>
        <dbReference type="SAM" id="MobiDB-lite"/>
    </source>
</evidence>
<feature type="compositionally biased region" description="Gly residues" evidence="2">
    <location>
        <begin position="125"/>
        <end position="140"/>
    </location>
</feature>
<evidence type="ECO:0000256" key="1">
    <source>
        <dbReference type="SAM" id="Coils"/>
    </source>
</evidence>
<keyword evidence="3" id="KW-0732">Signal</keyword>
<keyword evidence="6" id="KW-1185">Reference proteome</keyword>
<evidence type="ECO:0000313" key="6">
    <source>
        <dbReference type="Proteomes" id="UP000199476"/>
    </source>
</evidence>
<dbReference type="Pfam" id="PF03713">
    <property type="entry name" value="DUF305"/>
    <property type="match status" value="1"/>
</dbReference>
<dbReference type="EMBL" id="FNGO01000041">
    <property type="protein sequence ID" value="SDM47969.1"/>
    <property type="molecule type" value="Genomic_DNA"/>
</dbReference>
<dbReference type="Gene3D" id="1.20.1260.10">
    <property type="match status" value="2"/>
</dbReference>
<feature type="signal peptide" evidence="3">
    <location>
        <begin position="1"/>
        <end position="24"/>
    </location>
</feature>
<dbReference type="InterPro" id="IPR005183">
    <property type="entry name" value="DUF305_CopM-like"/>
</dbReference>